<feature type="binding site" evidence="6">
    <location>
        <position position="223"/>
    </location>
    <ligand>
        <name>FMN</name>
        <dbReference type="ChEBI" id="CHEBI:58210"/>
    </ligand>
</feature>
<dbReference type="InterPro" id="IPR016215">
    <property type="entry name" value="NTA_MOA"/>
</dbReference>
<geneLocation type="plasmid" evidence="8">
    <name>pRg502a</name>
</geneLocation>
<dbReference type="InterPro" id="IPR011251">
    <property type="entry name" value="Luciferase-like_dom"/>
</dbReference>
<dbReference type="PANTHER" id="PTHR30011">
    <property type="entry name" value="ALKANESULFONATE MONOOXYGENASE-RELATED"/>
    <property type="match status" value="1"/>
</dbReference>
<dbReference type="SUPFAM" id="SSF51679">
    <property type="entry name" value="Bacterial luciferase-like"/>
    <property type="match status" value="1"/>
</dbReference>
<protein>
    <submittedName>
        <fullName evidence="8">Putative monooxygenase</fullName>
    </submittedName>
</protein>
<keyword evidence="8" id="KW-0614">Plasmid</keyword>
<evidence type="ECO:0000313" key="9">
    <source>
        <dbReference type="Proteomes" id="UP000014411"/>
    </source>
</evidence>
<dbReference type="Proteomes" id="UP000014411">
    <property type="component" value="Unassembled WGS sequence"/>
</dbReference>
<feature type="binding site" evidence="6">
    <location>
        <position position="98"/>
    </location>
    <ligand>
        <name>FMN</name>
        <dbReference type="ChEBI" id="CHEBI:58210"/>
    </ligand>
</feature>
<dbReference type="HOGENOM" id="CLU_022256_1_2_5"/>
<keyword evidence="3" id="KW-0560">Oxidoreductase</keyword>
<feature type="domain" description="Luciferase-like" evidence="7">
    <location>
        <begin position="31"/>
        <end position="382"/>
    </location>
</feature>
<dbReference type="CDD" id="cd01095">
    <property type="entry name" value="Nitrilotriacetate_monoxgenase"/>
    <property type="match status" value="1"/>
</dbReference>
<dbReference type="PANTHER" id="PTHR30011:SF16">
    <property type="entry name" value="C2H2 FINGER DOMAIN TRANSCRIPTION FACTOR (EUROFUNG)-RELATED"/>
    <property type="match status" value="1"/>
</dbReference>
<evidence type="ECO:0000256" key="2">
    <source>
        <dbReference type="ARBA" id="ARBA00022643"/>
    </source>
</evidence>
<feature type="binding site" evidence="6">
    <location>
        <position position="57"/>
    </location>
    <ligand>
        <name>FMN</name>
        <dbReference type="ChEBI" id="CHEBI:58210"/>
    </ligand>
</feature>
<gene>
    <name evidence="8" type="ORF">RGCCGE502_34846</name>
</gene>
<evidence type="ECO:0000256" key="3">
    <source>
        <dbReference type="ARBA" id="ARBA00023002"/>
    </source>
</evidence>
<dbReference type="Pfam" id="PF00296">
    <property type="entry name" value="Bac_luciferase"/>
    <property type="match status" value="1"/>
</dbReference>
<dbReference type="NCBIfam" id="TIGR03860">
    <property type="entry name" value="FMN_nitrolo"/>
    <property type="match status" value="1"/>
</dbReference>
<dbReference type="InterPro" id="IPR036661">
    <property type="entry name" value="Luciferase-like_sf"/>
</dbReference>
<dbReference type="GO" id="GO:0004497">
    <property type="term" value="F:monooxygenase activity"/>
    <property type="evidence" value="ECO:0007669"/>
    <property type="project" value="UniProtKB-KW"/>
</dbReference>
<dbReference type="GO" id="GO:0016705">
    <property type="term" value="F:oxidoreductase activity, acting on paired donors, with incorporation or reduction of molecular oxygen"/>
    <property type="evidence" value="ECO:0007669"/>
    <property type="project" value="InterPro"/>
</dbReference>
<evidence type="ECO:0000256" key="5">
    <source>
        <dbReference type="ARBA" id="ARBA00033748"/>
    </source>
</evidence>
<feature type="binding site" evidence="6">
    <location>
        <position position="148"/>
    </location>
    <ligand>
        <name>FMN</name>
        <dbReference type="ChEBI" id="CHEBI:58210"/>
    </ligand>
</feature>
<dbReference type="InterPro" id="IPR051260">
    <property type="entry name" value="Diverse_substr_monoxygenases"/>
</dbReference>
<comment type="caution">
    <text evidence="8">The sequence shown here is derived from an EMBL/GenBank/DDBJ whole genome shotgun (WGS) entry which is preliminary data.</text>
</comment>
<name>S3HJ90_9HYPH</name>
<comment type="similarity">
    <text evidence="5">Belongs to the NtaA/SnaA/DszA monooxygenase family.</text>
</comment>
<proteinExistence type="inferred from homology"/>
<dbReference type="AlphaFoldDB" id="S3HJ90"/>
<feature type="binding site" evidence="6">
    <location>
        <position position="152"/>
    </location>
    <ligand>
        <name>FMN</name>
        <dbReference type="ChEBI" id="CHEBI:58210"/>
    </ligand>
</feature>
<sequence>MRANDMKLGLYLSHAGYHEGAWLDPSVPVNGGTDFAHYAEAAALAEAAAFHFVFLADHLAVINDQAAVARISRDYASEPIGVMAALSAKTRNIGLVATASTTYCQPYHLARIFASLDHLSGGRAAWNIVTSASDSEAQNFGEEELLAHDARYARAREFVEVVKGLWDSWEDDALIRNKQTGLYVDIRKLHPLRHQGSNFSVKGPLNIARPPQGHPVLVQAGASDAGITFAAEVGEVVFTAEPSLENGKRYYANLKAKARALGRDEDQVLVMPGIVPVVGKTKQEATEKLEKLRSYVHVEVSMAQAQLWLGPVLDLRSVNLDSFVPESLPQTNFIQSRQKLLLDLAARRKLTWRQLIRLVSDSAGHLMVVGTPTEIANTMVEVFDNRAADGFNVLPPTVPSGLNDFIELVIPELRRRGKFRSSHFSGRTLRENLGLKRPVNRVLEGSEITR</sequence>
<keyword evidence="1 6" id="KW-0285">Flavoprotein</keyword>
<evidence type="ECO:0000256" key="6">
    <source>
        <dbReference type="PIRSR" id="PIRSR000337-1"/>
    </source>
</evidence>
<dbReference type="PIRSF" id="PIRSF000337">
    <property type="entry name" value="NTA_MOA"/>
    <property type="match status" value="1"/>
</dbReference>
<reference evidence="8 9" key="1">
    <citation type="journal article" date="2012" name="J. Bacteriol.">
        <title>Genome sequence of Rhizobium grahamii CCGE502, a broad-host-range symbiont with low nodulation competitiveness in Phaseolus vulgaris.</title>
        <authorList>
            <person name="Althabegoiti M.J."/>
            <person name="Lozano L."/>
            <person name="Torres-Tejerizo G."/>
            <person name="Ormeno-Orrillo E."/>
            <person name="Rogel M.A."/>
            <person name="Gonzalez V."/>
            <person name="Martinez-Romero E."/>
        </authorList>
    </citation>
    <scope>NUCLEOTIDE SEQUENCE [LARGE SCALE GENOMIC DNA]</scope>
    <source>
        <strain evidence="8 9">CCGE 502</strain>
        <plasmid evidence="8">pRg502a</plasmid>
    </source>
</reference>
<accession>S3HJ90</accession>
<dbReference type="EMBL" id="AEYE02000039">
    <property type="protein sequence ID" value="EPE93636.1"/>
    <property type="molecule type" value="Genomic_DNA"/>
</dbReference>
<keyword evidence="2 6" id="KW-0288">FMN</keyword>
<dbReference type="Gene3D" id="3.20.20.30">
    <property type="entry name" value="Luciferase-like domain"/>
    <property type="match status" value="1"/>
</dbReference>
<dbReference type="RefSeq" id="WP_016558821.1">
    <property type="nucleotide sequence ID" value="NZ_AEYE02000039.1"/>
</dbReference>
<evidence type="ECO:0000313" key="8">
    <source>
        <dbReference type="EMBL" id="EPE93636.1"/>
    </source>
</evidence>
<evidence type="ECO:0000256" key="4">
    <source>
        <dbReference type="ARBA" id="ARBA00023033"/>
    </source>
</evidence>
<organism evidence="8 9">
    <name type="scientific">Rhizobium grahamii CCGE 502</name>
    <dbReference type="NCBI Taxonomy" id="990285"/>
    <lineage>
        <taxon>Bacteria</taxon>
        <taxon>Pseudomonadati</taxon>
        <taxon>Pseudomonadota</taxon>
        <taxon>Alphaproteobacteria</taxon>
        <taxon>Hyphomicrobiales</taxon>
        <taxon>Rhizobiaceae</taxon>
        <taxon>Rhizobium/Agrobacterium group</taxon>
        <taxon>Rhizobium</taxon>
    </lineage>
</organism>
<evidence type="ECO:0000256" key="1">
    <source>
        <dbReference type="ARBA" id="ARBA00022630"/>
    </source>
</evidence>
<keyword evidence="9" id="KW-1185">Reference proteome</keyword>
<keyword evidence="4 8" id="KW-0503">Monooxygenase</keyword>
<evidence type="ECO:0000259" key="7">
    <source>
        <dbReference type="Pfam" id="PF00296"/>
    </source>
</evidence>